<organism evidence="2 3">
    <name type="scientific">Neobacillus vireti LMG 21834</name>
    <dbReference type="NCBI Taxonomy" id="1131730"/>
    <lineage>
        <taxon>Bacteria</taxon>
        <taxon>Bacillati</taxon>
        <taxon>Bacillota</taxon>
        <taxon>Bacilli</taxon>
        <taxon>Bacillales</taxon>
        <taxon>Bacillaceae</taxon>
        <taxon>Neobacillus</taxon>
    </lineage>
</organism>
<protein>
    <submittedName>
        <fullName evidence="2">Uncharacterized protein</fullName>
    </submittedName>
</protein>
<evidence type="ECO:0000313" key="2">
    <source>
        <dbReference type="EMBL" id="ETI70157.1"/>
    </source>
</evidence>
<dbReference type="RefSeq" id="WP_024026954.1">
    <property type="nucleotide sequence ID" value="NZ_ALAN01000026.1"/>
</dbReference>
<keyword evidence="1" id="KW-0812">Transmembrane</keyword>
<feature type="transmembrane region" description="Helical" evidence="1">
    <location>
        <begin position="92"/>
        <end position="109"/>
    </location>
</feature>
<feature type="transmembrane region" description="Helical" evidence="1">
    <location>
        <begin position="55"/>
        <end position="72"/>
    </location>
</feature>
<evidence type="ECO:0000313" key="3">
    <source>
        <dbReference type="Proteomes" id="UP000018877"/>
    </source>
</evidence>
<feature type="transmembrane region" description="Helical" evidence="1">
    <location>
        <begin position="12"/>
        <end position="34"/>
    </location>
</feature>
<gene>
    <name evidence="2" type="ORF">BAVI_03689</name>
</gene>
<dbReference type="AlphaFoldDB" id="A0AB94IT39"/>
<evidence type="ECO:0000256" key="1">
    <source>
        <dbReference type="SAM" id="Phobius"/>
    </source>
</evidence>
<keyword evidence="1" id="KW-1133">Transmembrane helix</keyword>
<accession>A0AB94IT39</accession>
<sequence length="110" mass="12658">MNMISNRGVVFLLRVFLTITVEALIAYIIYWFLIQRGFVYTFRVAVSTDYMSYKIILLFCSALFSAVTGGVFKEKDNGEVQTLPRFFLSYLKHPISLGSVLVFLFTFLCL</sequence>
<comment type="caution">
    <text evidence="2">The sequence shown here is derived from an EMBL/GenBank/DDBJ whole genome shotgun (WGS) entry which is preliminary data.</text>
</comment>
<name>A0AB94IT39_9BACI</name>
<proteinExistence type="predicted"/>
<keyword evidence="3" id="KW-1185">Reference proteome</keyword>
<dbReference type="Proteomes" id="UP000018877">
    <property type="component" value="Unassembled WGS sequence"/>
</dbReference>
<keyword evidence="1" id="KW-0472">Membrane</keyword>
<dbReference type="EMBL" id="ALAN01000026">
    <property type="protein sequence ID" value="ETI70157.1"/>
    <property type="molecule type" value="Genomic_DNA"/>
</dbReference>
<reference evidence="2 3" key="1">
    <citation type="journal article" date="2014" name="Environ. Microbiol.">
        <title>The nitrate-ammonifying and nosZ-carrying bacterium Bacillus vireti is a potent source and sink for nitric and nitrous oxide under high nitrate conditions.</title>
        <authorList>
            <person name="Mania D."/>
            <person name="Heylen K."/>
            <person name="van Spanning R.J."/>
            <person name="Frostegard A."/>
        </authorList>
    </citation>
    <scope>NUCLEOTIDE SEQUENCE [LARGE SCALE GENOMIC DNA]</scope>
    <source>
        <strain evidence="2 3">LMG 21834</strain>
    </source>
</reference>